<protein>
    <recommendedName>
        <fullName evidence="3">DUF6286 domain-containing protein</fullName>
    </recommendedName>
</protein>
<dbReference type="EMBL" id="JACDUR010000004">
    <property type="protein sequence ID" value="MBA2893172.1"/>
    <property type="molecule type" value="Genomic_DNA"/>
</dbReference>
<organism evidence="4 5">
    <name type="scientific">Nonomuraea soli</name>
    <dbReference type="NCBI Taxonomy" id="1032476"/>
    <lineage>
        <taxon>Bacteria</taxon>
        <taxon>Bacillati</taxon>
        <taxon>Actinomycetota</taxon>
        <taxon>Actinomycetes</taxon>
        <taxon>Streptosporangiales</taxon>
        <taxon>Streptosporangiaceae</taxon>
        <taxon>Nonomuraea</taxon>
    </lineage>
</organism>
<keyword evidence="2" id="KW-0812">Transmembrane</keyword>
<evidence type="ECO:0000256" key="1">
    <source>
        <dbReference type="SAM" id="MobiDB-lite"/>
    </source>
</evidence>
<feature type="region of interest" description="Disordered" evidence="1">
    <location>
        <begin position="1"/>
        <end position="26"/>
    </location>
</feature>
<proteinExistence type="predicted"/>
<keyword evidence="5" id="KW-1185">Reference proteome</keyword>
<gene>
    <name evidence="4" type="ORF">HNR30_004526</name>
</gene>
<evidence type="ECO:0000313" key="4">
    <source>
        <dbReference type="EMBL" id="MBA2893172.1"/>
    </source>
</evidence>
<dbReference type="InterPro" id="IPR046253">
    <property type="entry name" value="DUF6286"/>
</dbReference>
<keyword evidence="2" id="KW-1133">Transmembrane helix</keyword>
<evidence type="ECO:0000313" key="5">
    <source>
        <dbReference type="Proteomes" id="UP000530928"/>
    </source>
</evidence>
<reference evidence="4 5" key="1">
    <citation type="submission" date="2020-07" db="EMBL/GenBank/DDBJ databases">
        <title>Genomic Encyclopedia of Type Strains, Phase IV (KMG-IV): sequencing the most valuable type-strain genomes for metagenomic binning, comparative biology and taxonomic classification.</title>
        <authorList>
            <person name="Goeker M."/>
        </authorList>
    </citation>
    <scope>NUCLEOTIDE SEQUENCE [LARGE SCALE GENOMIC DNA]</scope>
    <source>
        <strain evidence="4 5">DSM 45533</strain>
    </source>
</reference>
<keyword evidence="2" id="KW-0472">Membrane</keyword>
<name>A0A7W0CL33_9ACTN</name>
<accession>A0A7W0CL33</accession>
<dbReference type="Proteomes" id="UP000530928">
    <property type="component" value="Unassembled WGS sequence"/>
</dbReference>
<dbReference type="AlphaFoldDB" id="A0A7W0CL33"/>
<evidence type="ECO:0000259" key="3">
    <source>
        <dbReference type="Pfam" id="PF19803"/>
    </source>
</evidence>
<feature type="domain" description="DUF6286" evidence="3">
    <location>
        <begin position="91"/>
        <end position="195"/>
    </location>
</feature>
<dbReference type="Pfam" id="PF19803">
    <property type="entry name" value="DUF6286"/>
    <property type="match status" value="1"/>
</dbReference>
<comment type="caution">
    <text evidence="4">The sequence shown here is derived from an EMBL/GenBank/DDBJ whole genome shotgun (WGS) entry which is preliminary data.</text>
</comment>
<dbReference type="RefSeq" id="WP_181611901.1">
    <property type="nucleotide sequence ID" value="NZ_BAABAM010000003.1"/>
</dbReference>
<feature type="transmembrane region" description="Helical" evidence="2">
    <location>
        <begin position="35"/>
        <end position="59"/>
    </location>
</feature>
<sequence length="199" mass="20972">MTSTLQDRLLGTGTAGEAPRRRSTRALRPARTPAGVALATLLTVSLSLLAVELICALMGSPLGLLPLDELIELGGRHVWAELSVAGLVLAAIGMGMLLLAALPGRTRLAPLETADPLIVIGITRSGLRRSLRDVAQQVDGVTKARVQLRRRTIEVTVITREDCPGSLLRQVGTAVGDRLAALGALCGGEVVVRLRRRGI</sequence>
<evidence type="ECO:0000256" key="2">
    <source>
        <dbReference type="SAM" id="Phobius"/>
    </source>
</evidence>
<feature type="transmembrane region" description="Helical" evidence="2">
    <location>
        <begin position="79"/>
        <end position="102"/>
    </location>
</feature>